<gene>
    <name evidence="6" type="ORF">PPRIM_AZ9-3.1.T1000129</name>
</gene>
<feature type="transmembrane region" description="Helical" evidence="5">
    <location>
        <begin position="12"/>
        <end position="37"/>
    </location>
</feature>
<evidence type="ECO:0000256" key="4">
    <source>
        <dbReference type="ARBA" id="ARBA00023136"/>
    </source>
</evidence>
<evidence type="ECO:0008006" key="8">
    <source>
        <dbReference type="Google" id="ProtNLM"/>
    </source>
</evidence>
<feature type="transmembrane region" description="Helical" evidence="5">
    <location>
        <begin position="49"/>
        <end position="73"/>
    </location>
</feature>
<evidence type="ECO:0000256" key="1">
    <source>
        <dbReference type="ARBA" id="ARBA00004141"/>
    </source>
</evidence>
<proteinExistence type="predicted"/>
<keyword evidence="4 5" id="KW-0472">Membrane</keyword>
<reference evidence="6" key="1">
    <citation type="submission" date="2021-01" db="EMBL/GenBank/DDBJ databases">
        <authorList>
            <consortium name="Genoscope - CEA"/>
            <person name="William W."/>
        </authorList>
    </citation>
    <scope>NUCLEOTIDE SEQUENCE</scope>
</reference>
<feature type="transmembrane region" description="Helical" evidence="5">
    <location>
        <begin position="256"/>
        <end position="279"/>
    </location>
</feature>
<evidence type="ECO:0000313" key="6">
    <source>
        <dbReference type="EMBL" id="CAD8096153.1"/>
    </source>
</evidence>
<dbReference type="Pfam" id="PF00335">
    <property type="entry name" value="Tetraspanin"/>
    <property type="match status" value="1"/>
</dbReference>
<evidence type="ECO:0000256" key="2">
    <source>
        <dbReference type="ARBA" id="ARBA00022692"/>
    </source>
</evidence>
<keyword evidence="7" id="KW-1185">Reference proteome</keyword>
<comment type="caution">
    <text evidence="6">The sequence shown here is derived from an EMBL/GenBank/DDBJ whole genome shotgun (WGS) entry which is preliminary data.</text>
</comment>
<comment type="subcellular location">
    <subcellularLocation>
        <location evidence="1">Membrane</location>
        <topology evidence="1">Multi-pass membrane protein</topology>
    </subcellularLocation>
</comment>
<dbReference type="EMBL" id="CAJJDM010000103">
    <property type="protein sequence ID" value="CAD8096153.1"/>
    <property type="molecule type" value="Genomic_DNA"/>
</dbReference>
<dbReference type="Proteomes" id="UP000688137">
    <property type="component" value="Unassembled WGS sequence"/>
</dbReference>
<feature type="transmembrane region" description="Helical" evidence="5">
    <location>
        <begin position="85"/>
        <end position="111"/>
    </location>
</feature>
<protein>
    <recommendedName>
        <fullName evidence="8">Tetraspanin</fullName>
    </recommendedName>
</protein>
<keyword evidence="3 5" id="KW-1133">Transmembrane helix</keyword>
<accession>A0A8S1P0W4</accession>
<evidence type="ECO:0000256" key="3">
    <source>
        <dbReference type="ARBA" id="ARBA00022989"/>
    </source>
</evidence>
<dbReference type="OMA" id="MIMQIHY"/>
<sequence>MCMPIGILRCVVSLEAWIVMICGIAAFIFTMIMQIHYSLMLQANEGESWMLFGQGMLTAFWLFSSYIIINGVCGIVGGQHKKPCLILAFNVGNIIIIIAFIILMVIGYVLADETRKLTDKDKQQNENTCLDNRSELNTLDWESKDLLCSIECPCYYTSLNGPLAKNKSRWGDDQHPERPTKVQDCELFQKTQNTTVKYFSNYLGEIQKNTGCTGWCVPYQMQIFYDINVVPEDPQLYCQYVVIQKLTEMGMLMGDIAAGVTAVMLILITLTCCLCFHPANKDQDFYKKMAHYEN</sequence>
<evidence type="ECO:0000256" key="5">
    <source>
        <dbReference type="SAM" id="Phobius"/>
    </source>
</evidence>
<dbReference type="InterPro" id="IPR018499">
    <property type="entry name" value="Tetraspanin/Peripherin"/>
</dbReference>
<evidence type="ECO:0000313" key="7">
    <source>
        <dbReference type="Proteomes" id="UP000688137"/>
    </source>
</evidence>
<name>A0A8S1P0W4_PARPR</name>
<dbReference type="GO" id="GO:0016020">
    <property type="term" value="C:membrane"/>
    <property type="evidence" value="ECO:0007669"/>
    <property type="project" value="UniProtKB-SubCell"/>
</dbReference>
<keyword evidence="2 5" id="KW-0812">Transmembrane</keyword>
<dbReference type="AlphaFoldDB" id="A0A8S1P0W4"/>
<organism evidence="6 7">
    <name type="scientific">Paramecium primaurelia</name>
    <dbReference type="NCBI Taxonomy" id="5886"/>
    <lineage>
        <taxon>Eukaryota</taxon>
        <taxon>Sar</taxon>
        <taxon>Alveolata</taxon>
        <taxon>Ciliophora</taxon>
        <taxon>Intramacronucleata</taxon>
        <taxon>Oligohymenophorea</taxon>
        <taxon>Peniculida</taxon>
        <taxon>Parameciidae</taxon>
        <taxon>Paramecium</taxon>
    </lineage>
</organism>